<comment type="caution">
    <text evidence="1">The sequence shown here is derived from an EMBL/GenBank/DDBJ whole genome shotgun (WGS) entry which is preliminary data.</text>
</comment>
<evidence type="ECO:0000313" key="2">
    <source>
        <dbReference type="Proteomes" id="UP000298327"/>
    </source>
</evidence>
<evidence type="ECO:0008006" key="3">
    <source>
        <dbReference type="Google" id="ProtNLM"/>
    </source>
</evidence>
<dbReference type="Proteomes" id="UP000298327">
    <property type="component" value="Unassembled WGS sequence"/>
</dbReference>
<organism evidence="1 2">
    <name type="scientific">Dentipellis fragilis</name>
    <dbReference type="NCBI Taxonomy" id="205917"/>
    <lineage>
        <taxon>Eukaryota</taxon>
        <taxon>Fungi</taxon>
        <taxon>Dikarya</taxon>
        <taxon>Basidiomycota</taxon>
        <taxon>Agaricomycotina</taxon>
        <taxon>Agaricomycetes</taxon>
        <taxon>Russulales</taxon>
        <taxon>Hericiaceae</taxon>
        <taxon>Dentipellis</taxon>
    </lineage>
</organism>
<keyword evidence="2" id="KW-1185">Reference proteome</keyword>
<sequence>MDELNLRYPYAHPSFMSYPFPPAVAMEDVQMEVPQMAIPTISEVPMIQPHPDPDAMDLTYGQEDRYPTTSPWAPVHEAPYVAISTSLAPSETPAMDWDYGSAPLPLSLRNDSGKVPRVPAERENGAILASSVDITSRGLNLASMSHERTVERVHINPGGLPAELILIILLNLRDLYRKDENSDENSYDACGQEKWHALRLVHSIWNKLFMEYKALWTVIDLSSLHRNPSVGANDQDARLATFTGWKHRVDTHLHLTAGSDNDLPLTFYLVSPSGGFEWYVRHYVGQHSDHMGELQMSTHHGALGFFLRDLVRPAPALQALTLSARSTPDSFQIDYLHKDVQDISIVIDVPSDILGGSAPRLETAIFKGCAVPWDSPILRNGLRFLSVQYPNLYHARRAERAVFGVKPSQYLPTPQQLLDILLSARFSLRYLNLLHALPLCAESPTQAIDLPALQSLQLADLTPDCLALLQLLRLPHPTTVTVYCYEGWKFIAPLAHYLALHSARNDDVSVQVDISGTSEANWLRTSKRGKDCETDFRPHVELQTPYLSHENKRPDILSTFFSTLMSHSNALRVLFLVDTPASTPRLGRGYFKMETLLKDYGHPRMDGITDVIYESGGPQTFLRFLRMERKRPSDWPPSGDAIHTVPLPNMKVLTLKLRASQESLCLLRGEIRATVADRQQREAPLEKIFLKNCEWVERDSGRQWVHILDEYLKQADWHVKWDGEGVPSVLELCPYRKE</sequence>
<protein>
    <recommendedName>
        <fullName evidence="3">F-box domain-containing protein</fullName>
    </recommendedName>
</protein>
<dbReference type="AlphaFoldDB" id="A0A4Y9Y5B6"/>
<dbReference type="EMBL" id="SEOQ01000758">
    <property type="protein sequence ID" value="TFY57332.1"/>
    <property type="molecule type" value="Genomic_DNA"/>
</dbReference>
<gene>
    <name evidence="1" type="ORF">EVG20_g8591</name>
</gene>
<proteinExistence type="predicted"/>
<accession>A0A4Y9Y5B6</accession>
<evidence type="ECO:0000313" key="1">
    <source>
        <dbReference type="EMBL" id="TFY57332.1"/>
    </source>
</evidence>
<name>A0A4Y9Y5B6_9AGAM</name>
<reference evidence="1 2" key="1">
    <citation type="submission" date="2019-02" db="EMBL/GenBank/DDBJ databases">
        <title>Genome sequencing of the rare red list fungi Dentipellis fragilis.</title>
        <authorList>
            <person name="Buettner E."/>
            <person name="Kellner H."/>
        </authorList>
    </citation>
    <scope>NUCLEOTIDE SEQUENCE [LARGE SCALE GENOMIC DNA]</scope>
    <source>
        <strain evidence="1 2">DSM 105465</strain>
    </source>
</reference>